<dbReference type="PROSITE" id="PS00107">
    <property type="entry name" value="PROTEIN_KINASE_ATP"/>
    <property type="match status" value="1"/>
</dbReference>
<comment type="similarity">
    <text evidence="1">Belongs to the protein kinase superfamily. CK1 Ser/Thr protein kinase family. Casein kinase I subfamily.</text>
</comment>
<dbReference type="InterPro" id="IPR000719">
    <property type="entry name" value="Prot_kinase_dom"/>
</dbReference>
<evidence type="ECO:0000256" key="4">
    <source>
        <dbReference type="ARBA" id="ARBA00022741"/>
    </source>
</evidence>
<dbReference type="InterPro" id="IPR011009">
    <property type="entry name" value="Kinase-like_dom_sf"/>
</dbReference>
<protein>
    <recommendedName>
        <fullName evidence="2">non-specific serine/threonine protein kinase</fullName>
        <ecNumber evidence="2">2.7.11.1</ecNumber>
    </recommendedName>
</protein>
<keyword evidence="3" id="KW-0808">Transferase</keyword>
<dbReference type="InterPro" id="IPR008271">
    <property type="entry name" value="Ser/Thr_kinase_AS"/>
</dbReference>
<feature type="region of interest" description="Disordered" evidence="8">
    <location>
        <begin position="663"/>
        <end position="700"/>
    </location>
</feature>
<keyword evidence="6 7" id="KW-0067">ATP-binding</keyword>
<evidence type="ECO:0000256" key="9">
    <source>
        <dbReference type="SAM" id="Phobius"/>
    </source>
</evidence>
<proteinExistence type="inferred from homology"/>
<dbReference type="EMBL" id="JABFAB010000004">
    <property type="protein sequence ID" value="MBA0644968.1"/>
    <property type="molecule type" value="Genomic_DNA"/>
</dbReference>
<sequence>VGRPRTRLAAKRLKEEEEHPQVVVISERESDILKELVKDNKEKEAVMGDDSGGLSANKAAEQEEEGSTAPFPERVSVGGSPMYRIERKLGKGGFGQVFVGRRVSGGNERATGSAAMEVALKFEHRNSKGCSYGPPYEWQVYNALGGSHGVPKVHYKGRQGDYYVMVWAAACLSGKRKWHVFVKNYEVLVSDIHVQRLNGHGMSAEMVACIAVESLSILEKMHSKGYVHGDVKPENFLLGQPSTPQEKKLFLVDLGLGKGTVRYASVHAHLGRTASRRDDLESLAYTLIFLHRGRLPWQGYQGDNKSFLVCKKKMATSPEMLCCFCPPPLKQFLEIVVNMKFDEEPNYSKLISLFEGLIGPNPAVRPINTDGAQKIIYQVGQKRGRLTIDEEDDQPKKKVRLGVPATQWISIYNARLPMKQRYHYNVADARLAQHVEKGMADGLLISCVASYTNLWALIMDAGTGFTSQVYELSPSFLHKEWIMDQWEKNYYISSIAGSSGGSSLVVMSKDWIDQGPGLESGCELVRPGTGMDWLNRWINKKWREGFYVTSMATTGSRWGVVMSRNAGFSDQVVELDFLYPSEGIHRRWDNGYRITSTAATSDQAALILSIPKRKPGDETQETLRTSQFPSTHVKKLYNDWVIGVWFQFYGVYEMPLVRKGASRRRATLAQPQQGGKQTRRSNRGRKRAAEGEAGRPRTRLAAKRLKEENKVQVGVVAPTGGEDREFNQQVISISERGSDIERKELVEVDKRKEGGMGDDSGGLSANRAVGQEEEGNTAPFPERVWLYASDFGLCFFGTCLLIVVLVMVHVGGSPVYKVERKLGKGGFGQVFVGRRVSGGNERGTGSAAMEVALKFEHRNSKGCNYGPPYEWQVYNALGGSHGVPKVHYKGRQGDYYVMVWAAACLSVCASILNHGLTSAIVFSGYGHARAQLMGCLELFRASVTTKWKDSSSGLHVDYDQRPDMFRGTVRYASAHAHLGRTASRRDDLESLAYTLIFLHRGRLPWQGYQGDNKSFLVCKKKMATSPEMLCCFCPPALKQFLEIVVNMKFDEEPNYSKLISLFEGLLGPNPAIRPINTDGAQKIIYQVGQKRGRLNIDEDDDQPKKKVRLGVPATQWISVYNARLPMKQRYHYNVADARLAQHVEKGIADGLLISCVASCTNLWALIMDAGTGFTSQVYELSPSFLHKEWIMDQWEKNYYISSIAGSNSGNSLVVMSKGQFWINKKWREGFYVTSMTTAGSRWGVVMSRNAGFSDQVVELDFLYPSEGIHRRWDSGYRITSTAATLDQAALILSIPKRKPGDETQETLRTSQFPSIHVK</sequence>
<evidence type="ECO:0000256" key="8">
    <source>
        <dbReference type="SAM" id="MobiDB-lite"/>
    </source>
</evidence>
<dbReference type="GO" id="GO:0005524">
    <property type="term" value="F:ATP binding"/>
    <property type="evidence" value="ECO:0007669"/>
    <property type="project" value="UniProtKB-UniRule"/>
</dbReference>
<keyword evidence="9" id="KW-0812">Transmembrane</keyword>
<dbReference type="Proteomes" id="UP000593573">
    <property type="component" value="Unassembled WGS sequence"/>
</dbReference>
<feature type="domain" description="Protein kinase" evidence="10">
    <location>
        <begin position="83"/>
        <end position="364"/>
    </location>
</feature>
<evidence type="ECO:0000313" key="12">
    <source>
        <dbReference type="Proteomes" id="UP000593573"/>
    </source>
</evidence>
<gene>
    <name evidence="11" type="ORF">Goklo_013133</name>
</gene>
<feature type="compositionally biased region" description="Basic residues" evidence="8">
    <location>
        <begin position="677"/>
        <end position="686"/>
    </location>
</feature>
<evidence type="ECO:0000259" key="10">
    <source>
        <dbReference type="PROSITE" id="PS50011"/>
    </source>
</evidence>
<feature type="non-terminal residue" evidence="11">
    <location>
        <position position="1318"/>
    </location>
</feature>
<keyword evidence="9" id="KW-0472">Membrane</keyword>
<dbReference type="GO" id="GO:0004674">
    <property type="term" value="F:protein serine/threonine kinase activity"/>
    <property type="evidence" value="ECO:0007669"/>
    <property type="project" value="UniProtKB-EC"/>
</dbReference>
<comment type="caution">
    <text evidence="11">The sequence shown here is derived from an EMBL/GenBank/DDBJ whole genome shotgun (WGS) entry which is preliminary data.</text>
</comment>
<dbReference type="SMART" id="SM00220">
    <property type="entry name" value="S_TKc"/>
    <property type="match status" value="1"/>
</dbReference>
<dbReference type="PANTHER" id="PTHR11909">
    <property type="entry name" value="CASEIN KINASE-RELATED"/>
    <property type="match status" value="1"/>
</dbReference>
<evidence type="ECO:0000256" key="7">
    <source>
        <dbReference type="PROSITE-ProRule" id="PRU10141"/>
    </source>
</evidence>
<organism evidence="11 12">
    <name type="scientific">Gossypium klotzschianum</name>
    <dbReference type="NCBI Taxonomy" id="34286"/>
    <lineage>
        <taxon>Eukaryota</taxon>
        <taxon>Viridiplantae</taxon>
        <taxon>Streptophyta</taxon>
        <taxon>Embryophyta</taxon>
        <taxon>Tracheophyta</taxon>
        <taxon>Spermatophyta</taxon>
        <taxon>Magnoliopsida</taxon>
        <taxon>eudicotyledons</taxon>
        <taxon>Gunneridae</taxon>
        <taxon>Pentapetalae</taxon>
        <taxon>rosids</taxon>
        <taxon>malvids</taxon>
        <taxon>Malvales</taxon>
        <taxon>Malvaceae</taxon>
        <taxon>Malvoideae</taxon>
        <taxon>Gossypium</taxon>
    </lineage>
</organism>
<evidence type="ECO:0000256" key="3">
    <source>
        <dbReference type="ARBA" id="ARBA00022679"/>
    </source>
</evidence>
<keyword evidence="4 7" id="KW-0547">Nucleotide-binding</keyword>
<evidence type="ECO:0000256" key="5">
    <source>
        <dbReference type="ARBA" id="ARBA00022777"/>
    </source>
</evidence>
<feature type="transmembrane region" description="Helical" evidence="9">
    <location>
        <begin position="895"/>
        <end position="912"/>
    </location>
</feature>
<accession>A0A7J8U3A8</accession>
<evidence type="ECO:0000256" key="1">
    <source>
        <dbReference type="ARBA" id="ARBA00005926"/>
    </source>
</evidence>
<dbReference type="InterPro" id="IPR050235">
    <property type="entry name" value="CK1_Ser-Thr_kinase"/>
</dbReference>
<reference evidence="11 12" key="1">
    <citation type="journal article" date="2019" name="Genome Biol. Evol.">
        <title>Insights into the evolution of the New World diploid cottons (Gossypium, subgenus Houzingenia) based on genome sequencing.</title>
        <authorList>
            <person name="Grover C.E."/>
            <person name="Arick M.A. 2nd"/>
            <person name="Thrash A."/>
            <person name="Conover J.L."/>
            <person name="Sanders W.S."/>
            <person name="Peterson D.G."/>
            <person name="Frelichowski J.E."/>
            <person name="Scheffler J.A."/>
            <person name="Scheffler B.E."/>
            <person name="Wendel J.F."/>
        </authorList>
    </citation>
    <scope>NUCLEOTIDE SEQUENCE [LARGE SCALE GENOMIC DNA]</scope>
    <source>
        <strain evidence="11">57</strain>
        <tissue evidence="11">Leaf</tissue>
    </source>
</reference>
<dbReference type="InterPro" id="IPR017441">
    <property type="entry name" value="Protein_kinase_ATP_BS"/>
</dbReference>
<dbReference type="InterPro" id="IPR055900">
    <property type="entry name" value="DUF7477"/>
</dbReference>
<dbReference type="CDD" id="cd14016">
    <property type="entry name" value="STKc_CK1"/>
    <property type="match status" value="1"/>
</dbReference>
<dbReference type="Pfam" id="PF24289">
    <property type="entry name" value="DUF7477"/>
    <property type="match status" value="2"/>
</dbReference>
<dbReference type="SUPFAM" id="SSF56112">
    <property type="entry name" value="Protein kinase-like (PK-like)"/>
    <property type="match status" value="2"/>
</dbReference>
<dbReference type="OrthoDB" id="986114at2759"/>
<dbReference type="EC" id="2.7.11.1" evidence="2"/>
<dbReference type="Gene3D" id="1.10.510.10">
    <property type="entry name" value="Transferase(Phosphotransferase) domain 1"/>
    <property type="match status" value="2"/>
</dbReference>
<feature type="region of interest" description="Disordered" evidence="8">
    <location>
        <begin position="41"/>
        <end position="75"/>
    </location>
</feature>
<name>A0A7J8U3A8_9ROSI</name>
<dbReference type="PROSITE" id="PS50011">
    <property type="entry name" value="PROTEIN_KINASE_DOM"/>
    <property type="match status" value="1"/>
</dbReference>
<dbReference type="PROSITE" id="PS00108">
    <property type="entry name" value="PROTEIN_KINASE_ST"/>
    <property type="match status" value="1"/>
</dbReference>
<keyword evidence="5" id="KW-0418">Kinase</keyword>
<feature type="transmembrane region" description="Helical" evidence="9">
    <location>
        <begin position="784"/>
        <end position="811"/>
    </location>
</feature>
<dbReference type="Gene3D" id="3.30.200.20">
    <property type="entry name" value="Phosphorylase Kinase, domain 1"/>
    <property type="match status" value="2"/>
</dbReference>
<feature type="binding site" evidence="7">
    <location>
        <position position="121"/>
    </location>
    <ligand>
        <name>ATP</name>
        <dbReference type="ChEBI" id="CHEBI:30616"/>
    </ligand>
</feature>
<feature type="non-terminal residue" evidence="11">
    <location>
        <position position="1"/>
    </location>
</feature>
<keyword evidence="12" id="KW-1185">Reference proteome</keyword>
<evidence type="ECO:0000256" key="2">
    <source>
        <dbReference type="ARBA" id="ARBA00012513"/>
    </source>
</evidence>
<evidence type="ECO:0000256" key="6">
    <source>
        <dbReference type="ARBA" id="ARBA00022840"/>
    </source>
</evidence>
<keyword evidence="9" id="KW-1133">Transmembrane helix</keyword>
<evidence type="ECO:0000313" key="11">
    <source>
        <dbReference type="EMBL" id="MBA0644968.1"/>
    </source>
</evidence>